<gene>
    <name evidence="3" type="ORF">APHIGO_LOCUS8596</name>
</gene>
<keyword evidence="4" id="KW-1185">Reference proteome</keyword>
<dbReference type="PANTHER" id="PTHR45749">
    <property type="match status" value="1"/>
</dbReference>
<feature type="compositionally biased region" description="Basic residues" evidence="1">
    <location>
        <begin position="1"/>
        <end position="15"/>
    </location>
</feature>
<evidence type="ECO:0000313" key="4">
    <source>
        <dbReference type="Proteomes" id="UP001154329"/>
    </source>
</evidence>
<evidence type="ECO:0000313" key="3">
    <source>
        <dbReference type="EMBL" id="CAH1732003.1"/>
    </source>
</evidence>
<feature type="region of interest" description="Disordered" evidence="1">
    <location>
        <begin position="1"/>
        <end position="20"/>
    </location>
</feature>
<dbReference type="GO" id="GO:0006886">
    <property type="term" value="P:intracellular protein transport"/>
    <property type="evidence" value="ECO:0007669"/>
    <property type="project" value="InterPro"/>
</dbReference>
<reference evidence="3" key="2">
    <citation type="submission" date="2022-10" db="EMBL/GenBank/DDBJ databases">
        <authorList>
            <consortium name="ENA_rothamsted_submissions"/>
            <consortium name="culmorum"/>
            <person name="King R."/>
        </authorList>
    </citation>
    <scope>NUCLEOTIDE SEQUENCE</scope>
</reference>
<feature type="domain" description="Importin N-terminal" evidence="2">
    <location>
        <begin position="264"/>
        <end position="359"/>
    </location>
</feature>
<dbReference type="GO" id="GO:0031267">
    <property type="term" value="F:small GTPase binding"/>
    <property type="evidence" value="ECO:0007669"/>
    <property type="project" value="InterPro"/>
</dbReference>
<dbReference type="PANTHER" id="PTHR45749:SF21">
    <property type="entry name" value="DUF4371 DOMAIN-CONTAINING PROTEIN"/>
    <property type="match status" value="1"/>
</dbReference>
<dbReference type="InterPro" id="IPR001494">
    <property type="entry name" value="Importin-beta_N"/>
</dbReference>
<accession>A0A9P0J7Y8</accession>
<dbReference type="PROSITE" id="PS50166">
    <property type="entry name" value="IMPORTIN_B_NT"/>
    <property type="match status" value="1"/>
</dbReference>
<dbReference type="EMBL" id="OU899036">
    <property type="protein sequence ID" value="CAH1732003.1"/>
    <property type="molecule type" value="Genomic_DNA"/>
</dbReference>
<name>A0A9P0J7Y8_APHGO</name>
<protein>
    <recommendedName>
        <fullName evidence="2">Importin N-terminal domain-containing protein</fullName>
    </recommendedName>
</protein>
<dbReference type="AlphaFoldDB" id="A0A9P0J7Y8"/>
<evidence type="ECO:0000256" key="1">
    <source>
        <dbReference type="SAM" id="MobiDB-lite"/>
    </source>
</evidence>
<evidence type="ECO:0000259" key="2">
    <source>
        <dbReference type="PROSITE" id="PS50166"/>
    </source>
</evidence>
<dbReference type="Proteomes" id="UP001154329">
    <property type="component" value="Chromosome 3"/>
</dbReference>
<sequence>MEHQMLIKKRKKTSKTSKQSERKFLANAFSGVLDILKSNPPKDFPNDVFTIKYIADVHKSSPTQINYFKRKKRIPTPDLSFPQYEKIISLTAKHVMRTIESEIMNNADIFSLSIDPLSNTDKSAIFIRYVNDTGFPVKHFLEIIDKRGDDTLQIMDILHTILDKYNLKRNGFMGLSYDCNNKLQRHNYTGLKSNLKAINEHATIWPCSDDSLSAIITYAATCVYECKQFHKTVNKLFDFLMIFRYQWDQVQFLFKDLPDIEFLSKNQLLQYLNENWSTVFNALFQISENISFPQKVRVQAFVILMNVKRLETCIIAMFWTEIAEDITNHQEQLHLNLTTEVDFQEIFEIYDSLINYFDGFRTNKKFMYYKTCAFEKTRILHFNHPNHTEQPQMRFPVDYKDDAEKFKINTYFLMIDQIQSELHDRKLIYKDLAQKFNFLNKFPAITDNELLHGHEYLQNIYIDLTFHISAECMELKNLFKNFLASNKNYHSNSITGIATYIRSTGFKEYFTELTKVIKMALCIPAIHCPVSQSTAILDKIITALQPVSNQDSFESLLLINLEARYFNTINFKDVIKHFSDTYSTFKHIK</sequence>
<proteinExistence type="predicted"/>
<reference evidence="3" key="1">
    <citation type="submission" date="2022-02" db="EMBL/GenBank/DDBJ databases">
        <authorList>
            <person name="King R."/>
        </authorList>
    </citation>
    <scope>NUCLEOTIDE SEQUENCE</scope>
</reference>
<organism evidence="3 4">
    <name type="scientific">Aphis gossypii</name>
    <name type="common">Cotton aphid</name>
    <dbReference type="NCBI Taxonomy" id="80765"/>
    <lineage>
        <taxon>Eukaryota</taxon>
        <taxon>Metazoa</taxon>
        <taxon>Ecdysozoa</taxon>
        <taxon>Arthropoda</taxon>
        <taxon>Hexapoda</taxon>
        <taxon>Insecta</taxon>
        <taxon>Pterygota</taxon>
        <taxon>Neoptera</taxon>
        <taxon>Paraneoptera</taxon>
        <taxon>Hemiptera</taxon>
        <taxon>Sternorrhyncha</taxon>
        <taxon>Aphidomorpha</taxon>
        <taxon>Aphidoidea</taxon>
        <taxon>Aphididae</taxon>
        <taxon>Aphidini</taxon>
        <taxon>Aphis</taxon>
        <taxon>Aphis</taxon>
    </lineage>
</organism>